<name>A0A485LWC1_9ZZZZ</name>
<dbReference type="GO" id="GO:0004045">
    <property type="term" value="F:peptidyl-tRNA hydrolase activity"/>
    <property type="evidence" value="ECO:0007669"/>
    <property type="project" value="UniProtKB-EC"/>
</dbReference>
<evidence type="ECO:0000256" key="3">
    <source>
        <dbReference type="ARBA" id="ARBA00022801"/>
    </source>
</evidence>
<dbReference type="Gene3D" id="3.40.50.1470">
    <property type="entry name" value="Peptidyl-tRNA hydrolase"/>
    <property type="match status" value="1"/>
</dbReference>
<organism evidence="6">
    <name type="scientific">anaerobic digester metagenome</name>
    <dbReference type="NCBI Taxonomy" id="1263854"/>
    <lineage>
        <taxon>unclassified sequences</taxon>
        <taxon>metagenomes</taxon>
        <taxon>ecological metagenomes</taxon>
    </lineage>
</organism>
<dbReference type="AlphaFoldDB" id="A0A485LWC1"/>
<comment type="similarity">
    <text evidence="5">Belongs to the PTH family.</text>
</comment>
<protein>
    <recommendedName>
        <fullName evidence="1">peptidyl-tRNA hydrolase</fullName>
        <ecNumber evidence="1">3.1.1.29</ecNumber>
    </recommendedName>
</protein>
<dbReference type="GO" id="GO:0000049">
    <property type="term" value="F:tRNA binding"/>
    <property type="evidence" value="ECO:0007669"/>
    <property type="project" value="UniProtKB-KW"/>
</dbReference>
<keyword evidence="4" id="KW-0694">RNA-binding</keyword>
<evidence type="ECO:0000256" key="5">
    <source>
        <dbReference type="ARBA" id="ARBA00038063"/>
    </source>
</evidence>
<accession>A0A485LWC1</accession>
<evidence type="ECO:0000256" key="4">
    <source>
        <dbReference type="ARBA" id="ARBA00022884"/>
    </source>
</evidence>
<dbReference type="Pfam" id="PF01195">
    <property type="entry name" value="Pept_tRNA_hydro"/>
    <property type="match status" value="1"/>
</dbReference>
<dbReference type="EMBL" id="CAADRN010000092">
    <property type="protein sequence ID" value="VFU12643.1"/>
    <property type="molecule type" value="Genomic_DNA"/>
</dbReference>
<gene>
    <name evidence="6" type="primary">pth</name>
    <name evidence="6" type="ORF">SCFA_1810004</name>
</gene>
<evidence type="ECO:0000256" key="2">
    <source>
        <dbReference type="ARBA" id="ARBA00022555"/>
    </source>
</evidence>
<dbReference type="CDD" id="cd00462">
    <property type="entry name" value="PTH"/>
    <property type="match status" value="1"/>
</dbReference>
<keyword evidence="2" id="KW-0820">tRNA-binding</keyword>
<dbReference type="EC" id="3.1.1.29" evidence="1"/>
<dbReference type="InterPro" id="IPR001328">
    <property type="entry name" value="Pept_tRNA_hydro"/>
</dbReference>
<dbReference type="FunFam" id="3.40.50.1470:FF:000001">
    <property type="entry name" value="Peptidyl-tRNA hydrolase"/>
    <property type="match status" value="1"/>
</dbReference>
<dbReference type="SUPFAM" id="SSF53178">
    <property type="entry name" value="Peptidyl-tRNA hydrolase-like"/>
    <property type="match status" value="1"/>
</dbReference>
<dbReference type="InterPro" id="IPR036416">
    <property type="entry name" value="Pept_tRNA_hydro_sf"/>
</dbReference>
<sequence length="188" mass="20243">MKLIAGLGNPGREYAGTRHNVGFMVIDRLAKIMGVAVGKKMFKALTGQGQVNGEKVILIKPQTYMNLSGEAVNALLNWYKLSAADLIVIYDDLDLPAGKLRLRPGGGSGGHKGMLSIIRSLGTENFPRIRIGIGRPAGACIDSVDYVLGRIGSGEAEEMEEALKLAAEAALCVVRDSLEQAMNRYNRR</sequence>
<keyword evidence="3 6" id="KW-0378">Hydrolase</keyword>
<evidence type="ECO:0000313" key="6">
    <source>
        <dbReference type="EMBL" id="VFU12643.1"/>
    </source>
</evidence>
<reference evidence="6" key="1">
    <citation type="submission" date="2019-03" db="EMBL/GenBank/DDBJ databases">
        <authorList>
            <person name="Hao L."/>
        </authorList>
    </citation>
    <scope>NUCLEOTIDE SEQUENCE</scope>
</reference>
<dbReference type="InterPro" id="IPR018171">
    <property type="entry name" value="Pept_tRNA_hydro_CS"/>
</dbReference>
<evidence type="ECO:0000256" key="1">
    <source>
        <dbReference type="ARBA" id="ARBA00013260"/>
    </source>
</evidence>
<dbReference type="HAMAP" id="MF_00083">
    <property type="entry name" value="Pept_tRNA_hydro_bact"/>
    <property type="match status" value="1"/>
</dbReference>
<dbReference type="PROSITE" id="PS01195">
    <property type="entry name" value="PEPT_TRNA_HYDROL_1"/>
    <property type="match status" value="1"/>
</dbReference>
<dbReference type="PANTHER" id="PTHR17224:SF1">
    <property type="entry name" value="PEPTIDYL-TRNA HYDROLASE"/>
    <property type="match status" value="1"/>
</dbReference>
<dbReference type="NCBIfam" id="TIGR00447">
    <property type="entry name" value="pth"/>
    <property type="match status" value="1"/>
</dbReference>
<dbReference type="PANTHER" id="PTHR17224">
    <property type="entry name" value="PEPTIDYL-TRNA HYDROLASE"/>
    <property type="match status" value="1"/>
</dbReference>
<proteinExistence type="inferred from homology"/>